<name>A0A1G2E4I6_9BACT</name>
<evidence type="ECO:0000256" key="1">
    <source>
        <dbReference type="SAM" id="Phobius"/>
    </source>
</evidence>
<dbReference type="AlphaFoldDB" id="A0A1G2E4I6"/>
<dbReference type="Pfam" id="PF20803">
    <property type="entry name" value="PaaX_M"/>
    <property type="match status" value="1"/>
</dbReference>
<evidence type="ECO:0000313" key="4">
    <source>
        <dbReference type="Proteomes" id="UP000178721"/>
    </source>
</evidence>
<organism evidence="3 4">
    <name type="scientific">Candidatus Nealsonbacteria bacterium RIFCSPHIGHO2_01_FULL_43_31</name>
    <dbReference type="NCBI Taxonomy" id="1801665"/>
    <lineage>
        <taxon>Bacteria</taxon>
        <taxon>Candidatus Nealsoniibacteriota</taxon>
    </lineage>
</organism>
<keyword evidence="1" id="KW-0812">Transmembrane</keyword>
<feature type="domain" description="Transcriptional repressor PaaX-like central Cas2-like" evidence="2">
    <location>
        <begin position="105"/>
        <end position="177"/>
    </location>
</feature>
<comment type="caution">
    <text evidence="3">The sequence shown here is derived from an EMBL/GenBank/DDBJ whole genome shotgun (WGS) entry which is preliminary data.</text>
</comment>
<feature type="transmembrane region" description="Helical" evidence="1">
    <location>
        <begin position="20"/>
        <end position="43"/>
    </location>
</feature>
<dbReference type="SUPFAM" id="SSF143430">
    <property type="entry name" value="TTP0101/SSO1404-like"/>
    <property type="match status" value="1"/>
</dbReference>
<sequence length="191" mass="22517">MEKYKYYFRKPRSEITKDILTLLLISGGIAIAATSPYFGIAIWKNLKNRNKYPKRRVSSKFCELRKRGFIILEKDAHDIKLALTPKGEKIAGYMQINKMKIQRPKKWDSLWRVLTFDISNLKTTQRNAIRKLLKEIGFQCLQKSVWVHAFDCKAEIEIINDFFGLKENEMRLIVAKDIGDSRELKRKFRLS</sequence>
<evidence type="ECO:0000313" key="3">
    <source>
        <dbReference type="EMBL" id="OGZ20609.1"/>
    </source>
</evidence>
<evidence type="ECO:0000259" key="2">
    <source>
        <dbReference type="Pfam" id="PF20803"/>
    </source>
</evidence>
<proteinExistence type="predicted"/>
<dbReference type="EMBL" id="MHMA01000006">
    <property type="protein sequence ID" value="OGZ20609.1"/>
    <property type="molecule type" value="Genomic_DNA"/>
</dbReference>
<gene>
    <name evidence="3" type="ORF">A2654_00345</name>
</gene>
<dbReference type="Proteomes" id="UP000178721">
    <property type="component" value="Unassembled WGS sequence"/>
</dbReference>
<reference evidence="3 4" key="1">
    <citation type="journal article" date="2016" name="Nat. Commun.">
        <title>Thousands of microbial genomes shed light on interconnected biogeochemical processes in an aquifer system.</title>
        <authorList>
            <person name="Anantharaman K."/>
            <person name="Brown C.T."/>
            <person name="Hug L.A."/>
            <person name="Sharon I."/>
            <person name="Castelle C.J."/>
            <person name="Probst A.J."/>
            <person name="Thomas B.C."/>
            <person name="Singh A."/>
            <person name="Wilkins M.J."/>
            <person name="Karaoz U."/>
            <person name="Brodie E.L."/>
            <person name="Williams K.H."/>
            <person name="Hubbard S.S."/>
            <person name="Banfield J.F."/>
        </authorList>
    </citation>
    <scope>NUCLEOTIDE SEQUENCE [LARGE SCALE GENOMIC DNA]</scope>
</reference>
<keyword evidence="1" id="KW-1133">Transmembrane helix</keyword>
<protein>
    <recommendedName>
        <fullName evidence="2">Transcriptional repressor PaaX-like central Cas2-like domain-containing protein</fullName>
    </recommendedName>
</protein>
<accession>A0A1G2E4I6</accession>
<dbReference type="InterPro" id="IPR048846">
    <property type="entry name" value="PaaX-like_central"/>
</dbReference>
<dbReference type="Gene3D" id="3.30.70.2650">
    <property type="match status" value="1"/>
</dbReference>
<keyword evidence="1" id="KW-0472">Membrane</keyword>